<evidence type="ECO:0000256" key="5">
    <source>
        <dbReference type="ARBA" id="ARBA00022801"/>
    </source>
</evidence>
<evidence type="ECO:0000313" key="11">
    <source>
        <dbReference type="EMBL" id="CAA2104367.1"/>
    </source>
</evidence>
<evidence type="ECO:0000256" key="7">
    <source>
        <dbReference type="ARBA" id="ARBA00022984"/>
    </source>
</evidence>
<evidence type="ECO:0000256" key="6">
    <source>
        <dbReference type="ARBA" id="ARBA00022960"/>
    </source>
</evidence>
<dbReference type="GO" id="GO:0071555">
    <property type="term" value="P:cell wall organization"/>
    <property type="evidence" value="ECO:0007669"/>
    <property type="project" value="UniProtKB-UniRule"/>
</dbReference>
<dbReference type="SUPFAM" id="SSF141523">
    <property type="entry name" value="L,D-transpeptidase catalytic domain-like"/>
    <property type="match status" value="1"/>
</dbReference>
<dbReference type="CDD" id="cd16913">
    <property type="entry name" value="YkuD_like"/>
    <property type="match status" value="1"/>
</dbReference>
<evidence type="ECO:0000256" key="3">
    <source>
        <dbReference type="ARBA" id="ARBA00022676"/>
    </source>
</evidence>
<name>A0A679J4F0_9HYPH</name>
<reference evidence="11" key="1">
    <citation type="submission" date="2019-12" db="EMBL/GenBank/DDBJ databases">
        <authorList>
            <person name="Cremers G."/>
        </authorList>
    </citation>
    <scope>NUCLEOTIDE SEQUENCE</scope>
    <source>
        <strain evidence="11">Mbul1</strain>
    </source>
</reference>
<feature type="active site" description="Nucleophile" evidence="9">
    <location>
        <position position="203"/>
    </location>
</feature>
<dbReference type="PROSITE" id="PS52029">
    <property type="entry name" value="LD_TPASE"/>
    <property type="match status" value="1"/>
</dbReference>
<evidence type="ECO:0000256" key="8">
    <source>
        <dbReference type="ARBA" id="ARBA00023316"/>
    </source>
</evidence>
<keyword evidence="6 9" id="KW-0133">Cell shape</keyword>
<evidence type="ECO:0000259" key="10">
    <source>
        <dbReference type="PROSITE" id="PS52029"/>
    </source>
</evidence>
<dbReference type="AlphaFoldDB" id="A0A679J4F0"/>
<comment type="pathway">
    <text evidence="1 9">Cell wall biogenesis; peptidoglycan biosynthesis.</text>
</comment>
<dbReference type="Gene3D" id="2.40.440.10">
    <property type="entry name" value="L,D-transpeptidase catalytic domain-like"/>
    <property type="match status" value="1"/>
</dbReference>
<gene>
    <name evidence="11" type="primary">erfK_3</name>
    <name evidence="11" type="ORF">MBUL_02670</name>
</gene>
<feature type="active site" description="Proton donor/acceptor" evidence="9">
    <location>
        <position position="187"/>
    </location>
</feature>
<dbReference type="GO" id="GO:0005576">
    <property type="term" value="C:extracellular region"/>
    <property type="evidence" value="ECO:0007669"/>
    <property type="project" value="TreeGrafter"/>
</dbReference>
<keyword evidence="8 9" id="KW-0961">Cell wall biogenesis/degradation</keyword>
<dbReference type="EC" id="2.-.-.-" evidence="11"/>
<dbReference type="InterPro" id="IPR050979">
    <property type="entry name" value="LD-transpeptidase"/>
</dbReference>
<dbReference type="FunFam" id="2.40.440.10:FF:000002">
    <property type="entry name" value="L,D-transpeptidase ErfK/SrfK"/>
    <property type="match status" value="1"/>
</dbReference>
<feature type="domain" description="L,D-TPase catalytic" evidence="10">
    <location>
        <begin position="95"/>
        <end position="227"/>
    </location>
</feature>
<evidence type="ECO:0000256" key="4">
    <source>
        <dbReference type="ARBA" id="ARBA00022679"/>
    </source>
</evidence>
<keyword evidence="5" id="KW-0378">Hydrolase</keyword>
<dbReference type="InterPro" id="IPR005490">
    <property type="entry name" value="LD_TPept_cat_dom"/>
</dbReference>
<dbReference type="UniPathway" id="UPA00219"/>
<dbReference type="GO" id="GO:0071972">
    <property type="term" value="F:peptidoglycan L,D-transpeptidase activity"/>
    <property type="evidence" value="ECO:0007669"/>
    <property type="project" value="TreeGrafter"/>
</dbReference>
<keyword evidence="7 9" id="KW-0573">Peptidoglycan synthesis</keyword>
<dbReference type="InterPro" id="IPR038063">
    <property type="entry name" value="Transpep_catalytic_dom"/>
</dbReference>
<dbReference type="PROSITE" id="PS51257">
    <property type="entry name" value="PROKAR_LIPOPROTEIN"/>
    <property type="match status" value="1"/>
</dbReference>
<evidence type="ECO:0000256" key="1">
    <source>
        <dbReference type="ARBA" id="ARBA00004752"/>
    </source>
</evidence>
<evidence type="ECO:0000256" key="2">
    <source>
        <dbReference type="ARBA" id="ARBA00005992"/>
    </source>
</evidence>
<comment type="similarity">
    <text evidence="2">Belongs to the YkuD family.</text>
</comment>
<proteinExistence type="inferred from homology"/>
<organism evidence="11">
    <name type="scientific">Methylobacterium bullatum</name>
    <dbReference type="NCBI Taxonomy" id="570505"/>
    <lineage>
        <taxon>Bacteria</taxon>
        <taxon>Pseudomonadati</taxon>
        <taxon>Pseudomonadota</taxon>
        <taxon>Alphaproteobacteria</taxon>
        <taxon>Hyphomicrobiales</taxon>
        <taxon>Methylobacteriaceae</taxon>
        <taxon>Methylobacterium</taxon>
    </lineage>
</organism>
<dbReference type="PANTHER" id="PTHR30582">
    <property type="entry name" value="L,D-TRANSPEPTIDASE"/>
    <property type="match status" value="1"/>
</dbReference>
<sequence length="227" mass="24402">MSPTTRSPIPSRHGVLRRSLGAATILSALALGACNTQTATAPLSPPTAHTALAPPPALTGEARDKEWLKQAPQGNVDPKIARTTVDYKTNEPPGTVIVVTKERRLYYVLPDGKAVRYPVAVGHAGMAWAGTANVDRKGEWPDWNPPPEMIARRPELPKRLEGGPTSPIGARALYLAEGKKDTLFRIHGTNEPEKIGQAVSSGCIRMLNADVVDLYERVPIGAKVVVR</sequence>
<accession>A0A679J4F0</accession>
<dbReference type="GO" id="GO:0008360">
    <property type="term" value="P:regulation of cell shape"/>
    <property type="evidence" value="ECO:0007669"/>
    <property type="project" value="UniProtKB-UniRule"/>
</dbReference>
<dbReference type="PANTHER" id="PTHR30582:SF24">
    <property type="entry name" value="L,D-TRANSPEPTIDASE ERFK_SRFK-RELATED"/>
    <property type="match status" value="1"/>
</dbReference>
<dbReference type="GO" id="GO:0018104">
    <property type="term" value="P:peptidoglycan-protein cross-linking"/>
    <property type="evidence" value="ECO:0007669"/>
    <property type="project" value="TreeGrafter"/>
</dbReference>
<keyword evidence="3" id="KW-0328">Glycosyltransferase</keyword>
<evidence type="ECO:0000256" key="9">
    <source>
        <dbReference type="PROSITE-ProRule" id="PRU01373"/>
    </source>
</evidence>
<dbReference type="EMBL" id="LR743504">
    <property type="protein sequence ID" value="CAA2104367.1"/>
    <property type="molecule type" value="Genomic_DNA"/>
</dbReference>
<keyword evidence="4 11" id="KW-0808">Transferase</keyword>
<dbReference type="Pfam" id="PF03734">
    <property type="entry name" value="YkuD"/>
    <property type="match status" value="1"/>
</dbReference>
<protein>
    <submittedName>
        <fullName evidence="11">Putative L,D-transpeptidase ErfK/SrfK</fullName>
        <ecNumber evidence="11">2.-.-.-</ecNumber>
    </submittedName>
</protein>
<dbReference type="GO" id="GO:0016757">
    <property type="term" value="F:glycosyltransferase activity"/>
    <property type="evidence" value="ECO:0007669"/>
    <property type="project" value="UniProtKB-KW"/>
</dbReference>